<organism evidence="1 2">
    <name type="scientific">Liparis tanakae</name>
    <name type="common">Tanaka's snailfish</name>
    <dbReference type="NCBI Taxonomy" id="230148"/>
    <lineage>
        <taxon>Eukaryota</taxon>
        <taxon>Metazoa</taxon>
        <taxon>Chordata</taxon>
        <taxon>Craniata</taxon>
        <taxon>Vertebrata</taxon>
        <taxon>Euteleostomi</taxon>
        <taxon>Actinopterygii</taxon>
        <taxon>Neopterygii</taxon>
        <taxon>Teleostei</taxon>
        <taxon>Neoteleostei</taxon>
        <taxon>Acanthomorphata</taxon>
        <taxon>Eupercaria</taxon>
        <taxon>Perciformes</taxon>
        <taxon>Cottioidei</taxon>
        <taxon>Cottales</taxon>
        <taxon>Liparidae</taxon>
        <taxon>Liparis</taxon>
    </lineage>
</organism>
<gene>
    <name evidence="1" type="ORF">EYF80_009632</name>
</gene>
<dbReference type="Proteomes" id="UP000314294">
    <property type="component" value="Unassembled WGS sequence"/>
</dbReference>
<sequence>MATELLSVRCSLPSGDIASSDFWPGSACGGVVSTTGAWYRECQEKAEDLLQLCCLQEAFKNNAIISNVVHTTLNTAYCRPGHFDI</sequence>
<dbReference type="EMBL" id="SRLO01000057">
    <property type="protein sequence ID" value="TNN80121.1"/>
    <property type="molecule type" value="Genomic_DNA"/>
</dbReference>
<keyword evidence="2" id="KW-1185">Reference proteome</keyword>
<dbReference type="AlphaFoldDB" id="A0A4Z2IQL2"/>
<accession>A0A4Z2IQL2</accession>
<protein>
    <submittedName>
        <fullName evidence="1">Uncharacterized protein</fullName>
    </submittedName>
</protein>
<evidence type="ECO:0000313" key="1">
    <source>
        <dbReference type="EMBL" id="TNN80121.1"/>
    </source>
</evidence>
<evidence type="ECO:0000313" key="2">
    <source>
        <dbReference type="Proteomes" id="UP000314294"/>
    </source>
</evidence>
<name>A0A4Z2IQL2_9TELE</name>
<reference evidence="1 2" key="1">
    <citation type="submission" date="2019-03" db="EMBL/GenBank/DDBJ databases">
        <title>First draft genome of Liparis tanakae, snailfish: a comprehensive survey of snailfish specific genes.</title>
        <authorList>
            <person name="Kim W."/>
            <person name="Song I."/>
            <person name="Jeong J.-H."/>
            <person name="Kim D."/>
            <person name="Kim S."/>
            <person name="Ryu S."/>
            <person name="Song J.Y."/>
            <person name="Lee S.K."/>
        </authorList>
    </citation>
    <scope>NUCLEOTIDE SEQUENCE [LARGE SCALE GENOMIC DNA]</scope>
    <source>
        <tissue evidence="1">Muscle</tissue>
    </source>
</reference>
<comment type="caution">
    <text evidence="1">The sequence shown here is derived from an EMBL/GenBank/DDBJ whole genome shotgun (WGS) entry which is preliminary data.</text>
</comment>
<proteinExistence type="predicted"/>